<gene>
    <name evidence="3" type="ORF">ESZ54_11720</name>
</gene>
<evidence type="ECO:0000313" key="3">
    <source>
        <dbReference type="EMBL" id="THB60212.1"/>
    </source>
</evidence>
<dbReference type="InterPro" id="IPR025736">
    <property type="entry name" value="PucR_C-HTH_dom"/>
</dbReference>
<evidence type="ECO:0000313" key="4">
    <source>
        <dbReference type="Proteomes" id="UP000310506"/>
    </source>
</evidence>
<keyword evidence="4" id="KW-1185">Reference proteome</keyword>
<sequence length="570" mass="67015">MYNKPFSICLIVQWKGQNAINIEITVKELLKHETFLTADIICNKRSILNNVNTVTIMDIPDIVEWIHPKELIIMGRFMETHFDTEFIKQLADKGISGIISKKKFKKFVTEETIEASQHYNIPMIFVDDKFAWSEVTSTVQKLQSDKQVNILKETEMFHRMLLKYLRTNKGLNDLCSSIQEVTDLSIALADQNLNLIDQSYGFNWKEAIASLTPQDLRHKELLGYTLNQRLVQGYRYHCLENNEQNQLILIKNDEVRDEIFYLILKVPETTNVIQADILSKVETIQSIYHLKKSFYQDVIKTNLIYKDLAFEELLELTEPAPKSRSKFSLILGQRLEEHYQVVLIKNLNTYDNSDKIKKIKLFSEFSEQFYDSYFTNENTLIFSKNNYWVLLIGDSQKDLDLFVHSLSNFLETFLNHNRFYIGIGDRYPYYQLKSSWTEAEHSVLFLEKSNASDKYQFYKKLGILKLFTDESGSVNQLFIDQIRDRFLKPILEYDAEQSGELYLTLQSYFENNFSHNKTSDLLFIHKNTLRARLKKIESLLNVNLKNSNDLMNIYLAMRLNQMKSPLESEQ</sequence>
<feature type="domain" description="Purine catabolism PurC-like" evidence="1">
    <location>
        <begin position="28"/>
        <end position="140"/>
    </location>
</feature>
<dbReference type="AlphaFoldDB" id="A0A4S3B0C4"/>
<dbReference type="InterPro" id="IPR012914">
    <property type="entry name" value="PucR_dom"/>
</dbReference>
<dbReference type="InterPro" id="IPR051448">
    <property type="entry name" value="CdaR-like_regulators"/>
</dbReference>
<organism evidence="3 4">
    <name type="scientific">Vagococcus silagei</name>
    <dbReference type="NCBI Taxonomy" id="2508885"/>
    <lineage>
        <taxon>Bacteria</taxon>
        <taxon>Bacillati</taxon>
        <taxon>Bacillota</taxon>
        <taxon>Bacilli</taxon>
        <taxon>Lactobacillales</taxon>
        <taxon>Enterococcaceae</taxon>
        <taxon>Vagococcus</taxon>
    </lineage>
</organism>
<dbReference type="Gene3D" id="1.10.10.2840">
    <property type="entry name" value="PucR C-terminal helix-turn-helix domain"/>
    <property type="match status" value="1"/>
</dbReference>
<dbReference type="Proteomes" id="UP000310506">
    <property type="component" value="Unassembled WGS sequence"/>
</dbReference>
<dbReference type="RefSeq" id="WP_136137842.1">
    <property type="nucleotide sequence ID" value="NZ_SDGV01000033.1"/>
</dbReference>
<proteinExistence type="predicted"/>
<dbReference type="OrthoDB" id="142218at2"/>
<protein>
    <submittedName>
        <fullName evidence="3">PucR family transcriptional regulator</fullName>
    </submittedName>
</protein>
<dbReference type="InterPro" id="IPR042070">
    <property type="entry name" value="PucR_C-HTH_sf"/>
</dbReference>
<name>A0A4S3B0C4_9ENTE</name>
<reference evidence="3 4" key="1">
    <citation type="submission" date="2019-01" db="EMBL/GenBank/DDBJ databases">
        <title>Vagococcus silagei sp. nov. isolated from brewer's grain.</title>
        <authorList>
            <person name="Guu J.-R."/>
        </authorList>
    </citation>
    <scope>NUCLEOTIDE SEQUENCE [LARGE SCALE GENOMIC DNA]</scope>
    <source>
        <strain evidence="3 4">2B-2</strain>
    </source>
</reference>
<dbReference type="PANTHER" id="PTHR33744">
    <property type="entry name" value="CARBOHYDRATE DIACID REGULATOR"/>
    <property type="match status" value="1"/>
</dbReference>
<dbReference type="EMBL" id="SDGV01000033">
    <property type="protein sequence ID" value="THB60212.1"/>
    <property type="molecule type" value="Genomic_DNA"/>
</dbReference>
<dbReference type="Pfam" id="PF13556">
    <property type="entry name" value="HTH_30"/>
    <property type="match status" value="1"/>
</dbReference>
<accession>A0A4S3B0C4</accession>
<evidence type="ECO:0000259" key="1">
    <source>
        <dbReference type="Pfam" id="PF07905"/>
    </source>
</evidence>
<feature type="domain" description="PucR C-terminal helix-turn-helix" evidence="2">
    <location>
        <begin position="503"/>
        <end position="559"/>
    </location>
</feature>
<evidence type="ECO:0000259" key="2">
    <source>
        <dbReference type="Pfam" id="PF13556"/>
    </source>
</evidence>
<dbReference type="Pfam" id="PF07905">
    <property type="entry name" value="PucR"/>
    <property type="match status" value="1"/>
</dbReference>
<comment type="caution">
    <text evidence="3">The sequence shown here is derived from an EMBL/GenBank/DDBJ whole genome shotgun (WGS) entry which is preliminary data.</text>
</comment>
<dbReference type="PANTHER" id="PTHR33744:SF15">
    <property type="entry name" value="CARBOHYDRATE DIACID REGULATOR"/>
    <property type="match status" value="1"/>
</dbReference>